<dbReference type="AlphaFoldDB" id="A0AA35R3N5"/>
<dbReference type="GO" id="GO:0000049">
    <property type="term" value="F:tRNA binding"/>
    <property type="evidence" value="ECO:0007669"/>
    <property type="project" value="UniProtKB-KW"/>
</dbReference>
<dbReference type="GO" id="GO:0051500">
    <property type="term" value="F:D-tyrosyl-tRNA(Tyr) deacylase activity"/>
    <property type="evidence" value="ECO:0007669"/>
    <property type="project" value="TreeGrafter"/>
</dbReference>
<proteinExistence type="inferred from homology"/>
<name>A0AA35R3N5_GEOBA</name>
<comment type="similarity">
    <text evidence="1 5">Belongs to the DTD family.</text>
</comment>
<dbReference type="HAMAP" id="MF_00518">
    <property type="entry name" value="Deacylase_Dtd"/>
    <property type="match status" value="1"/>
</dbReference>
<dbReference type="Proteomes" id="UP001174909">
    <property type="component" value="Unassembled WGS sequence"/>
</dbReference>
<comment type="catalytic activity">
    <reaction evidence="4">
        <text>a D-aminoacyl-tRNA + H2O = a tRNA + a D-alpha-amino acid + H(+)</text>
        <dbReference type="Rhea" id="RHEA:13953"/>
        <dbReference type="Rhea" id="RHEA-COMP:10123"/>
        <dbReference type="Rhea" id="RHEA-COMP:10124"/>
        <dbReference type="ChEBI" id="CHEBI:15377"/>
        <dbReference type="ChEBI" id="CHEBI:15378"/>
        <dbReference type="ChEBI" id="CHEBI:59871"/>
        <dbReference type="ChEBI" id="CHEBI:78442"/>
        <dbReference type="ChEBI" id="CHEBI:79333"/>
        <dbReference type="EC" id="3.1.1.96"/>
    </reaction>
</comment>
<keyword evidence="5" id="KW-0820">tRNA-binding</keyword>
<dbReference type="EC" id="3.1.1.96" evidence="2 5"/>
<reference evidence="6" key="1">
    <citation type="submission" date="2023-03" db="EMBL/GenBank/DDBJ databases">
        <authorList>
            <person name="Steffen K."/>
            <person name="Cardenas P."/>
        </authorList>
    </citation>
    <scope>NUCLEOTIDE SEQUENCE</scope>
</reference>
<protein>
    <recommendedName>
        <fullName evidence="2 5">D-aminoacyl-tRNA deacylase</fullName>
        <ecNumber evidence="2 5">3.1.1.96</ecNumber>
    </recommendedName>
</protein>
<comment type="catalytic activity">
    <reaction evidence="3">
        <text>glycyl-tRNA(Ala) + H2O = tRNA(Ala) + glycine + H(+)</text>
        <dbReference type="Rhea" id="RHEA:53744"/>
        <dbReference type="Rhea" id="RHEA-COMP:9657"/>
        <dbReference type="Rhea" id="RHEA-COMP:13640"/>
        <dbReference type="ChEBI" id="CHEBI:15377"/>
        <dbReference type="ChEBI" id="CHEBI:15378"/>
        <dbReference type="ChEBI" id="CHEBI:57305"/>
        <dbReference type="ChEBI" id="CHEBI:78442"/>
        <dbReference type="ChEBI" id="CHEBI:78522"/>
        <dbReference type="EC" id="3.1.1.96"/>
    </reaction>
</comment>
<dbReference type="FunFam" id="3.50.80.10:FF:000001">
    <property type="entry name" value="D-aminoacyl-tRNA deacylase"/>
    <property type="match status" value="1"/>
</dbReference>
<dbReference type="GO" id="GO:0005737">
    <property type="term" value="C:cytoplasm"/>
    <property type="evidence" value="ECO:0007669"/>
    <property type="project" value="UniProtKB-SubCell"/>
</dbReference>
<keyword evidence="5" id="KW-0378">Hydrolase</keyword>
<dbReference type="Pfam" id="PF02580">
    <property type="entry name" value="Tyr_Deacylase"/>
    <property type="match status" value="1"/>
</dbReference>
<comment type="caution">
    <text evidence="6">The sequence shown here is derived from an EMBL/GenBank/DDBJ whole genome shotgun (WGS) entry which is preliminary data.</text>
</comment>
<gene>
    <name evidence="6" type="ORF">GBAR_LOCUS3521</name>
</gene>
<dbReference type="PANTHER" id="PTHR10472">
    <property type="entry name" value="D-TYROSYL-TRNA TYR DEACYLASE"/>
    <property type="match status" value="1"/>
</dbReference>
<keyword evidence="7" id="KW-1185">Reference proteome</keyword>
<dbReference type="InterPro" id="IPR023509">
    <property type="entry name" value="DTD-like_sf"/>
</dbReference>
<evidence type="ECO:0000256" key="3">
    <source>
        <dbReference type="ARBA" id="ARBA00047676"/>
    </source>
</evidence>
<evidence type="ECO:0000256" key="1">
    <source>
        <dbReference type="ARBA" id="ARBA00009673"/>
    </source>
</evidence>
<dbReference type="SUPFAM" id="SSF69500">
    <property type="entry name" value="DTD-like"/>
    <property type="match status" value="1"/>
</dbReference>
<dbReference type="EMBL" id="CASHTH010000502">
    <property type="protein sequence ID" value="CAI8002997.1"/>
    <property type="molecule type" value="Genomic_DNA"/>
</dbReference>
<organism evidence="6 7">
    <name type="scientific">Geodia barretti</name>
    <name type="common">Barrett's horny sponge</name>
    <dbReference type="NCBI Taxonomy" id="519541"/>
    <lineage>
        <taxon>Eukaryota</taxon>
        <taxon>Metazoa</taxon>
        <taxon>Porifera</taxon>
        <taxon>Demospongiae</taxon>
        <taxon>Heteroscleromorpha</taxon>
        <taxon>Tetractinellida</taxon>
        <taxon>Astrophorina</taxon>
        <taxon>Geodiidae</taxon>
        <taxon>Geodia</taxon>
    </lineage>
</organism>
<dbReference type="Gene3D" id="3.50.80.10">
    <property type="entry name" value="D-tyrosyl-tRNA(Tyr) deacylase"/>
    <property type="match status" value="1"/>
</dbReference>
<dbReference type="NCBIfam" id="TIGR00256">
    <property type="entry name" value="D-aminoacyl-tRNA deacylase"/>
    <property type="match status" value="1"/>
</dbReference>
<evidence type="ECO:0000256" key="4">
    <source>
        <dbReference type="ARBA" id="ARBA00048018"/>
    </source>
</evidence>
<keyword evidence="5" id="KW-0694">RNA-binding</keyword>
<dbReference type="InterPro" id="IPR003732">
    <property type="entry name" value="Daa-tRNA_deacyls_DTD"/>
</dbReference>
<evidence type="ECO:0000313" key="7">
    <source>
        <dbReference type="Proteomes" id="UP001174909"/>
    </source>
</evidence>
<accession>A0AA35R3N5</accession>
<comment type="subcellular location">
    <subcellularLocation>
        <location evidence="5">Cytoplasm</location>
    </subcellularLocation>
</comment>
<evidence type="ECO:0000313" key="6">
    <source>
        <dbReference type="EMBL" id="CAI8002997.1"/>
    </source>
</evidence>
<sequence>MEGSVRALIQRACRATVRVEEQVVGQIDRGLLILLGISDTDGLSDMEYVAEKCVNLRIFEDNQGKMNRSLLDTGGQALVVSQFTLHADTRKGRRPSFNRAAPPDIAKSMYEQFVQRLRTFGIHTETGVFGAYMQVEIHNTGPVTLMIDSEI</sequence>
<keyword evidence="5" id="KW-0963">Cytoplasm</keyword>
<evidence type="ECO:0000256" key="2">
    <source>
        <dbReference type="ARBA" id="ARBA00013056"/>
    </source>
</evidence>
<dbReference type="CDD" id="cd00563">
    <property type="entry name" value="Dtyr_deacylase"/>
    <property type="match status" value="1"/>
</dbReference>
<evidence type="ECO:0000256" key="5">
    <source>
        <dbReference type="RuleBase" id="RU003470"/>
    </source>
</evidence>
<dbReference type="PANTHER" id="PTHR10472:SF5">
    <property type="entry name" value="D-AMINOACYL-TRNA DEACYLASE 1"/>
    <property type="match status" value="1"/>
</dbReference>